<dbReference type="PANTHER" id="PTHR42866">
    <property type="entry name" value="3-DEOXY-MANNO-OCTULOSONATE CYTIDYLYLTRANSFERASE"/>
    <property type="match status" value="1"/>
</dbReference>
<dbReference type="GO" id="GO:0008690">
    <property type="term" value="F:3-deoxy-manno-octulosonate cytidylyltransferase activity"/>
    <property type="evidence" value="ECO:0007669"/>
    <property type="project" value="TreeGrafter"/>
</dbReference>
<sequence>MGSTRFPGKPLCDILGKTMIEHCYKRCSLSKYKTDLFVATCDKEIQDVVVGFGGNVIMTNPNIQRPGLRVAEAAETLNLDDNDIVVVVQ</sequence>
<evidence type="ECO:0000313" key="3">
    <source>
        <dbReference type="EMBL" id="SVC85558.1"/>
    </source>
</evidence>
<dbReference type="GO" id="GO:0005829">
    <property type="term" value="C:cytosol"/>
    <property type="evidence" value="ECO:0007669"/>
    <property type="project" value="TreeGrafter"/>
</dbReference>
<dbReference type="InterPro" id="IPR029044">
    <property type="entry name" value="Nucleotide-diphossugar_trans"/>
</dbReference>
<dbReference type="Pfam" id="PF02348">
    <property type="entry name" value="CTP_transf_3"/>
    <property type="match status" value="1"/>
</dbReference>
<dbReference type="Gene3D" id="3.90.550.10">
    <property type="entry name" value="Spore Coat Polysaccharide Biosynthesis Protein SpsA, Chain A"/>
    <property type="match status" value="1"/>
</dbReference>
<dbReference type="PANTHER" id="PTHR42866:SF2">
    <property type="entry name" value="3-DEOXY-MANNO-OCTULOSONATE CYTIDYLYLTRANSFERASE, MITOCHONDRIAL"/>
    <property type="match status" value="1"/>
</dbReference>
<protein>
    <recommendedName>
        <fullName evidence="4">MobA-like NTP transferase domain-containing protein</fullName>
    </recommendedName>
</protein>
<name>A0A382QKT9_9ZZZZ</name>
<organism evidence="3">
    <name type="scientific">marine metagenome</name>
    <dbReference type="NCBI Taxonomy" id="408172"/>
    <lineage>
        <taxon>unclassified sequences</taxon>
        <taxon>metagenomes</taxon>
        <taxon>ecological metagenomes</taxon>
    </lineage>
</organism>
<evidence type="ECO:0000256" key="1">
    <source>
        <dbReference type="ARBA" id="ARBA00022679"/>
    </source>
</evidence>
<accession>A0A382QKT9</accession>
<dbReference type="SUPFAM" id="SSF53448">
    <property type="entry name" value="Nucleotide-diphospho-sugar transferases"/>
    <property type="match status" value="1"/>
</dbReference>
<keyword evidence="1" id="KW-0808">Transferase</keyword>
<evidence type="ECO:0000256" key="2">
    <source>
        <dbReference type="ARBA" id="ARBA00022695"/>
    </source>
</evidence>
<keyword evidence="2" id="KW-0548">Nucleotidyltransferase</keyword>
<feature type="non-terminal residue" evidence="3">
    <location>
        <position position="89"/>
    </location>
</feature>
<dbReference type="AlphaFoldDB" id="A0A382QKT9"/>
<dbReference type="EMBL" id="UINC01114913">
    <property type="protein sequence ID" value="SVC85558.1"/>
    <property type="molecule type" value="Genomic_DNA"/>
</dbReference>
<dbReference type="InterPro" id="IPR003329">
    <property type="entry name" value="Cytidylyl_trans"/>
</dbReference>
<reference evidence="3" key="1">
    <citation type="submission" date="2018-05" db="EMBL/GenBank/DDBJ databases">
        <authorList>
            <person name="Lanie J.A."/>
            <person name="Ng W.-L."/>
            <person name="Kazmierczak K.M."/>
            <person name="Andrzejewski T.M."/>
            <person name="Davidsen T.M."/>
            <person name="Wayne K.J."/>
            <person name="Tettelin H."/>
            <person name="Glass J.I."/>
            <person name="Rusch D."/>
            <person name="Podicherti R."/>
            <person name="Tsui H.-C.T."/>
            <person name="Winkler M.E."/>
        </authorList>
    </citation>
    <scope>NUCLEOTIDE SEQUENCE</scope>
</reference>
<evidence type="ECO:0008006" key="4">
    <source>
        <dbReference type="Google" id="ProtNLM"/>
    </source>
</evidence>
<gene>
    <name evidence="3" type="ORF">METZ01_LOCUS338412</name>
</gene>
<proteinExistence type="predicted"/>